<keyword evidence="5" id="KW-1185">Reference proteome</keyword>
<keyword evidence="2" id="KW-0521">NADP</keyword>
<gene>
    <name evidence="4" type="ORF">L207DRAFT_457821</name>
</gene>
<sequence length="288" mass="30462">MSSLDAASLFGVKGLVAVITGGGTGIGLMMAKALEHNGAKVYIIGRRLETLQTAAKEAKHGNIIPIQGDVTSKEDLTRAVDIITKADGFINVLIANSGITGPTLRDLPPKASLTEFRDFLWQTDVPTFTKTLEVNTSAVHFCIVAFLELLAEGNKRKNVEQLSQIIAVSSIGGFHRLALAGFSYAASKAATTHMMKQFSNVLVPYNIRSNVIAPGIYPSEIASGPNLTAILQGDGTEISKTIIPLQRTGTEEDMAGAVLYLTSKAGGYLNGNVIVTDGGRLAVLPSTY</sequence>
<evidence type="ECO:0000256" key="3">
    <source>
        <dbReference type="ARBA" id="ARBA00023002"/>
    </source>
</evidence>
<proteinExistence type="inferred from homology"/>
<dbReference type="InterPro" id="IPR052178">
    <property type="entry name" value="Sec_Metab_Biosynth_SDR"/>
</dbReference>
<evidence type="ECO:0000313" key="5">
    <source>
        <dbReference type="Proteomes" id="UP000235786"/>
    </source>
</evidence>
<dbReference type="PRINTS" id="PR00081">
    <property type="entry name" value="GDHRDH"/>
</dbReference>
<keyword evidence="3" id="KW-0560">Oxidoreductase</keyword>
<dbReference type="GO" id="GO:0016491">
    <property type="term" value="F:oxidoreductase activity"/>
    <property type="evidence" value="ECO:0007669"/>
    <property type="project" value="UniProtKB-KW"/>
</dbReference>
<evidence type="ECO:0000256" key="1">
    <source>
        <dbReference type="ARBA" id="ARBA00006484"/>
    </source>
</evidence>
<dbReference type="Gene3D" id="3.40.50.720">
    <property type="entry name" value="NAD(P)-binding Rossmann-like Domain"/>
    <property type="match status" value="1"/>
</dbReference>
<dbReference type="Proteomes" id="UP000235786">
    <property type="component" value="Unassembled WGS sequence"/>
</dbReference>
<dbReference type="SUPFAM" id="SSF51735">
    <property type="entry name" value="NAD(P)-binding Rossmann-fold domains"/>
    <property type="match status" value="1"/>
</dbReference>
<dbReference type="PANTHER" id="PTHR43618">
    <property type="entry name" value="7-ALPHA-HYDROXYSTEROID DEHYDROGENASE"/>
    <property type="match status" value="1"/>
</dbReference>
<reference evidence="4 5" key="1">
    <citation type="submission" date="2016-04" db="EMBL/GenBank/DDBJ databases">
        <title>A degradative enzymes factory behind the ericoid mycorrhizal symbiosis.</title>
        <authorList>
            <consortium name="DOE Joint Genome Institute"/>
            <person name="Martino E."/>
            <person name="Morin E."/>
            <person name="Grelet G."/>
            <person name="Kuo A."/>
            <person name="Kohler A."/>
            <person name="Daghino S."/>
            <person name="Barry K."/>
            <person name="Choi C."/>
            <person name="Cichocki N."/>
            <person name="Clum A."/>
            <person name="Copeland A."/>
            <person name="Hainaut M."/>
            <person name="Haridas S."/>
            <person name="Labutti K."/>
            <person name="Lindquist E."/>
            <person name="Lipzen A."/>
            <person name="Khouja H.-R."/>
            <person name="Murat C."/>
            <person name="Ohm R."/>
            <person name="Olson A."/>
            <person name="Spatafora J."/>
            <person name="Veneault-Fourrey C."/>
            <person name="Henrissat B."/>
            <person name="Grigoriev I."/>
            <person name="Martin F."/>
            <person name="Perotto S."/>
        </authorList>
    </citation>
    <scope>NUCLEOTIDE SEQUENCE [LARGE SCALE GENOMIC DNA]</scope>
    <source>
        <strain evidence="4 5">F</strain>
    </source>
</reference>
<dbReference type="InterPro" id="IPR020904">
    <property type="entry name" value="Sc_DH/Rdtase_CS"/>
</dbReference>
<accession>A0A2J6RS86</accession>
<evidence type="ECO:0000313" key="4">
    <source>
        <dbReference type="EMBL" id="PMD41385.1"/>
    </source>
</evidence>
<dbReference type="STRING" id="1149755.A0A2J6RS86"/>
<organism evidence="4 5">
    <name type="scientific">Hyaloscypha variabilis (strain UAMH 11265 / GT02V1 / F)</name>
    <name type="common">Meliniomyces variabilis</name>
    <dbReference type="NCBI Taxonomy" id="1149755"/>
    <lineage>
        <taxon>Eukaryota</taxon>
        <taxon>Fungi</taxon>
        <taxon>Dikarya</taxon>
        <taxon>Ascomycota</taxon>
        <taxon>Pezizomycotina</taxon>
        <taxon>Leotiomycetes</taxon>
        <taxon>Helotiales</taxon>
        <taxon>Hyaloscyphaceae</taxon>
        <taxon>Hyaloscypha</taxon>
        <taxon>Hyaloscypha variabilis</taxon>
    </lineage>
</organism>
<comment type="similarity">
    <text evidence="1">Belongs to the short-chain dehydrogenases/reductases (SDR) family.</text>
</comment>
<dbReference type="InterPro" id="IPR036291">
    <property type="entry name" value="NAD(P)-bd_dom_sf"/>
</dbReference>
<evidence type="ECO:0000256" key="2">
    <source>
        <dbReference type="ARBA" id="ARBA00022857"/>
    </source>
</evidence>
<dbReference type="PROSITE" id="PS00061">
    <property type="entry name" value="ADH_SHORT"/>
    <property type="match status" value="1"/>
</dbReference>
<dbReference type="AlphaFoldDB" id="A0A2J6RS86"/>
<dbReference type="Pfam" id="PF13561">
    <property type="entry name" value="adh_short_C2"/>
    <property type="match status" value="1"/>
</dbReference>
<dbReference type="InterPro" id="IPR002347">
    <property type="entry name" value="SDR_fam"/>
</dbReference>
<dbReference type="EMBL" id="KZ613944">
    <property type="protein sequence ID" value="PMD41385.1"/>
    <property type="molecule type" value="Genomic_DNA"/>
</dbReference>
<dbReference type="PANTHER" id="PTHR43618:SF18">
    <property type="entry name" value="SHORT CHAIN DEHYDROGENASE_REDUCTASE FAMILY (AFU_ORTHOLOGUE AFUA_5G12480)"/>
    <property type="match status" value="1"/>
</dbReference>
<name>A0A2J6RS86_HYAVF</name>
<dbReference type="OrthoDB" id="2898618at2759"/>
<protein>
    <submittedName>
        <fullName evidence="4">NAD(P)-binding protein</fullName>
    </submittedName>
</protein>